<gene>
    <name evidence="2" type="ORF">QEZ40_000194</name>
</gene>
<protein>
    <submittedName>
        <fullName evidence="2">Uncharacterized protein</fullName>
    </submittedName>
</protein>
<comment type="caution">
    <text evidence="2">The sequence shown here is derived from an EMBL/GenBank/DDBJ whole genome shotgun (WGS) entry which is preliminary data.</text>
</comment>
<name>A0ABT7GLF6_9ACTN</name>
<dbReference type="Proteomes" id="UP001223390">
    <property type="component" value="Unassembled WGS sequence"/>
</dbReference>
<feature type="compositionally biased region" description="Low complexity" evidence="1">
    <location>
        <begin position="74"/>
        <end position="89"/>
    </location>
</feature>
<proteinExistence type="predicted"/>
<evidence type="ECO:0000313" key="2">
    <source>
        <dbReference type="EMBL" id="MDK9494323.1"/>
    </source>
</evidence>
<accession>A0ABT7GLF6</accession>
<reference evidence="2 3" key="1">
    <citation type="submission" date="2023-05" db="EMBL/GenBank/DDBJ databases">
        <title>Sequencing and Assembly of Streptomyces sp. NP73.</title>
        <authorList>
            <person name="Konwar A.N."/>
            <person name="Saikia K."/>
            <person name="Thakur D."/>
        </authorList>
    </citation>
    <scope>NUCLEOTIDE SEQUENCE [LARGE SCALE GENOMIC DNA]</scope>
    <source>
        <strain evidence="2 3">NP73</strain>
    </source>
</reference>
<keyword evidence="3" id="KW-1185">Reference proteome</keyword>
<organism evidence="2 3">
    <name type="scientific">Streptomyces katrae</name>
    <dbReference type="NCBI Taxonomy" id="68223"/>
    <lineage>
        <taxon>Bacteria</taxon>
        <taxon>Bacillati</taxon>
        <taxon>Actinomycetota</taxon>
        <taxon>Actinomycetes</taxon>
        <taxon>Kitasatosporales</taxon>
        <taxon>Streptomycetaceae</taxon>
        <taxon>Streptomyces</taxon>
    </lineage>
</organism>
<dbReference type="RefSeq" id="WP_285340211.1">
    <property type="nucleotide sequence ID" value="NZ_JASITI010000001.1"/>
</dbReference>
<feature type="region of interest" description="Disordered" evidence="1">
    <location>
        <begin position="69"/>
        <end position="89"/>
    </location>
</feature>
<dbReference type="EMBL" id="JASITI010000001">
    <property type="protein sequence ID" value="MDK9494323.1"/>
    <property type="molecule type" value="Genomic_DNA"/>
</dbReference>
<evidence type="ECO:0000256" key="1">
    <source>
        <dbReference type="SAM" id="MobiDB-lite"/>
    </source>
</evidence>
<evidence type="ECO:0000313" key="3">
    <source>
        <dbReference type="Proteomes" id="UP001223390"/>
    </source>
</evidence>
<sequence>MTKQAVDFYRKFYPPGVHDAFIAMVRHALTDKYADMAGLPKSVLDAAAKPIAAGNDVISGIGGGLLGDPHPGRVRPAAGAPGTRRRPLITPRLLPGCRRVP</sequence>